<comment type="caution">
    <text evidence="1">The sequence shown here is derived from an EMBL/GenBank/DDBJ whole genome shotgun (WGS) entry which is preliminary data.</text>
</comment>
<evidence type="ECO:0000313" key="2">
    <source>
        <dbReference type="Proteomes" id="UP001157418"/>
    </source>
</evidence>
<gene>
    <name evidence="1" type="ORF">LVIROSA_LOCUS14818</name>
</gene>
<name>A0AAU9MQU6_9ASTR</name>
<reference evidence="1 2" key="1">
    <citation type="submission" date="2022-01" db="EMBL/GenBank/DDBJ databases">
        <authorList>
            <person name="Xiong W."/>
            <person name="Schranz E."/>
        </authorList>
    </citation>
    <scope>NUCLEOTIDE SEQUENCE [LARGE SCALE GENOMIC DNA]</scope>
</reference>
<accession>A0AAU9MQU6</accession>
<evidence type="ECO:0000313" key="1">
    <source>
        <dbReference type="EMBL" id="CAH1427841.1"/>
    </source>
</evidence>
<dbReference type="AlphaFoldDB" id="A0AAU9MQU6"/>
<proteinExistence type="predicted"/>
<keyword evidence="2" id="KW-1185">Reference proteome</keyword>
<organism evidence="1 2">
    <name type="scientific">Lactuca virosa</name>
    <dbReference type="NCBI Taxonomy" id="75947"/>
    <lineage>
        <taxon>Eukaryota</taxon>
        <taxon>Viridiplantae</taxon>
        <taxon>Streptophyta</taxon>
        <taxon>Embryophyta</taxon>
        <taxon>Tracheophyta</taxon>
        <taxon>Spermatophyta</taxon>
        <taxon>Magnoliopsida</taxon>
        <taxon>eudicotyledons</taxon>
        <taxon>Gunneridae</taxon>
        <taxon>Pentapetalae</taxon>
        <taxon>asterids</taxon>
        <taxon>campanulids</taxon>
        <taxon>Asterales</taxon>
        <taxon>Asteraceae</taxon>
        <taxon>Cichorioideae</taxon>
        <taxon>Cichorieae</taxon>
        <taxon>Lactucinae</taxon>
        <taxon>Lactuca</taxon>
    </lineage>
</organism>
<protein>
    <submittedName>
        <fullName evidence="1">Uncharacterized protein</fullName>
    </submittedName>
</protein>
<sequence length="213" mass="23734">MSGKNQDGWTKLPLPRLFATASHRLCFLCRSFPFTASSSTAYVYQHFLIHRSACIQNRLCLSEALESVDTVEPLPHPDALLPIHALPPIFTTFVLLKNDSILDCSSISCILDCLKLIGGRIPSLKSNEDALESSSHYMNEFDYAQGRRQWQGEDLDLSSYSRRHESQQPVPLSKKVSGEIPISAPHYLSVRSTSGPLGPGHKHVCYMIPRQPG</sequence>
<dbReference type="EMBL" id="CAKMRJ010002223">
    <property type="protein sequence ID" value="CAH1427841.1"/>
    <property type="molecule type" value="Genomic_DNA"/>
</dbReference>
<dbReference type="Proteomes" id="UP001157418">
    <property type="component" value="Unassembled WGS sequence"/>
</dbReference>